<accession>A0A6J8CPN7</accession>
<dbReference type="PANTHER" id="PTHR10656">
    <property type="entry name" value="CELL FATE DETERMINING PROTEIN MAB21-RELATED"/>
    <property type="match status" value="1"/>
</dbReference>
<name>A0A6J8CPN7_MYTCO</name>
<feature type="domain" description="Mab-21-like nucleotidyltransferase" evidence="2">
    <location>
        <begin position="106"/>
        <end position="161"/>
    </location>
</feature>
<keyword evidence="4" id="KW-1185">Reference proteome</keyword>
<dbReference type="Proteomes" id="UP000507470">
    <property type="component" value="Unassembled WGS sequence"/>
</dbReference>
<dbReference type="EMBL" id="CACVKT020005663">
    <property type="protein sequence ID" value="CAC5397074.1"/>
    <property type="molecule type" value="Genomic_DNA"/>
</dbReference>
<dbReference type="InterPro" id="IPR046903">
    <property type="entry name" value="Mab-21-like_nuc_Trfase"/>
</dbReference>
<sequence>MTKDETKQNVEFVIPLVNDILQYVHERDRRFKIQPLNVGSYYSHLKVSRADEFDYSVVLDVGSSLAWSTGKPACCGYNENKEVVRTSISLPSPAAGKCFTQMAELIQKWNNEQFGWPRLGAKWPSWIKMKEIESEGIHEVAKDPFYWSVSFVTCEKKMLDGIDLNGTCRKKVIE</sequence>
<organism evidence="3 4">
    <name type="scientific">Mytilus coruscus</name>
    <name type="common">Sea mussel</name>
    <dbReference type="NCBI Taxonomy" id="42192"/>
    <lineage>
        <taxon>Eukaryota</taxon>
        <taxon>Metazoa</taxon>
        <taxon>Spiralia</taxon>
        <taxon>Lophotrochozoa</taxon>
        <taxon>Mollusca</taxon>
        <taxon>Bivalvia</taxon>
        <taxon>Autobranchia</taxon>
        <taxon>Pteriomorphia</taxon>
        <taxon>Mytilida</taxon>
        <taxon>Mytiloidea</taxon>
        <taxon>Mytilidae</taxon>
        <taxon>Mytilinae</taxon>
        <taxon>Mytilus</taxon>
    </lineage>
</organism>
<gene>
    <name evidence="3" type="ORF">MCOR_31550</name>
</gene>
<dbReference type="Pfam" id="PF03281">
    <property type="entry name" value="Mab-21"/>
    <property type="match status" value="1"/>
</dbReference>
<evidence type="ECO:0000256" key="1">
    <source>
        <dbReference type="ARBA" id="ARBA00008307"/>
    </source>
</evidence>
<dbReference type="Gene3D" id="3.30.460.90">
    <property type="match status" value="1"/>
</dbReference>
<dbReference type="OrthoDB" id="5973937at2759"/>
<evidence type="ECO:0000313" key="3">
    <source>
        <dbReference type="EMBL" id="CAC5397074.1"/>
    </source>
</evidence>
<dbReference type="PANTHER" id="PTHR10656:SF42">
    <property type="entry name" value="CYCLIC GMP-AMP SYNTHASE-LIKE PROTEIN-RELATED"/>
    <property type="match status" value="1"/>
</dbReference>
<evidence type="ECO:0000259" key="2">
    <source>
        <dbReference type="Pfam" id="PF03281"/>
    </source>
</evidence>
<dbReference type="AlphaFoldDB" id="A0A6J8CPN7"/>
<comment type="similarity">
    <text evidence="1">Belongs to the mab-21 family.</text>
</comment>
<proteinExistence type="inferred from homology"/>
<evidence type="ECO:0000313" key="4">
    <source>
        <dbReference type="Proteomes" id="UP000507470"/>
    </source>
</evidence>
<reference evidence="3 4" key="1">
    <citation type="submission" date="2020-06" db="EMBL/GenBank/DDBJ databases">
        <authorList>
            <person name="Li R."/>
            <person name="Bekaert M."/>
        </authorList>
    </citation>
    <scope>NUCLEOTIDE SEQUENCE [LARGE SCALE GENOMIC DNA]</scope>
    <source>
        <strain evidence="4">wild</strain>
    </source>
</reference>
<protein>
    <recommendedName>
        <fullName evidence="2">Mab-21-like nucleotidyltransferase domain-containing protein</fullName>
    </recommendedName>
</protein>